<protein>
    <recommendedName>
        <fullName evidence="3">Lipoprotein</fullName>
    </recommendedName>
</protein>
<proteinExistence type="predicted"/>
<sequence>MLLSFASCKKEAEIESSLPQLLPPKPPSIEIKWLSENPVKIKTGLHLSYLKGFDCDSVIGIDYIGYKGEHTFTPINEKGQFINTIRKKQKLSLFQISELNAIIKDKKTYQNANITGCYQPELGFLYFKNNELICQTILCLECSKIESTAEFGNEWEFNKKARLRFKKLHDELGF</sequence>
<evidence type="ECO:0000313" key="2">
    <source>
        <dbReference type="Proteomes" id="UP000640614"/>
    </source>
</evidence>
<name>A0ABR9TNW7_9FLAO</name>
<evidence type="ECO:0008006" key="3">
    <source>
        <dbReference type="Google" id="ProtNLM"/>
    </source>
</evidence>
<gene>
    <name evidence="1" type="ORF">C4F50_19275</name>
</gene>
<dbReference type="EMBL" id="PRDM01000004">
    <property type="protein sequence ID" value="MBE8727065.1"/>
    <property type="molecule type" value="Genomic_DNA"/>
</dbReference>
<reference evidence="1 2" key="1">
    <citation type="submission" date="2018-07" db="EMBL/GenBank/DDBJ databases">
        <title>Genome assembly of strain KB82.</title>
        <authorList>
            <person name="Kukolya J."/>
            <person name="Horvath B."/>
            <person name="Nagy I."/>
            <person name="Toth A."/>
        </authorList>
    </citation>
    <scope>NUCLEOTIDE SEQUENCE [LARGE SCALE GENOMIC DNA]</scope>
    <source>
        <strain evidence="1 2">Kb82</strain>
    </source>
</reference>
<keyword evidence="2" id="KW-1185">Reference proteome</keyword>
<organism evidence="1 2">
    <name type="scientific">Flavobacterium hungaricum</name>
    <dbReference type="NCBI Taxonomy" id="2082725"/>
    <lineage>
        <taxon>Bacteria</taxon>
        <taxon>Pseudomonadati</taxon>
        <taxon>Bacteroidota</taxon>
        <taxon>Flavobacteriia</taxon>
        <taxon>Flavobacteriales</taxon>
        <taxon>Flavobacteriaceae</taxon>
        <taxon>Flavobacterium</taxon>
    </lineage>
</organism>
<dbReference type="Proteomes" id="UP000640614">
    <property type="component" value="Unassembled WGS sequence"/>
</dbReference>
<accession>A0ABR9TNW7</accession>
<comment type="caution">
    <text evidence="1">The sequence shown here is derived from an EMBL/GenBank/DDBJ whole genome shotgun (WGS) entry which is preliminary data.</text>
</comment>
<evidence type="ECO:0000313" key="1">
    <source>
        <dbReference type="EMBL" id="MBE8727065.1"/>
    </source>
</evidence>